<dbReference type="EMBL" id="JACHHH010000005">
    <property type="protein sequence ID" value="MBB6041313.1"/>
    <property type="molecule type" value="Genomic_DNA"/>
</dbReference>
<dbReference type="InterPro" id="IPR029044">
    <property type="entry name" value="Nucleotide-diphossugar_trans"/>
</dbReference>
<comment type="caution">
    <text evidence="1">The sequence shown here is derived from an EMBL/GenBank/DDBJ whole genome shotgun (WGS) entry which is preliminary data.</text>
</comment>
<dbReference type="Proteomes" id="UP000522163">
    <property type="component" value="Unassembled WGS sequence"/>
</dbReference>
<keyword evidence="1" id="KW-0808">Transferase</keyword>
<gene>
    <name evidence="1" type="ORF">HNQ46_001290</name>
</gene>
<evidence type="ECO:0000313" key="1">
    <source>
        <dbReference type="EMBL" id="MBB6041313.1"/>
    </source>
</evidence>
<dbReference type="GeneID" id="85014833"/>
<proteinExistence type="predicted"/>
<dbReference type="Gene3D" id="3.90.550.10">
    <property type="entry name" value="Spore Coat Polysaccharide Biosynthesis Protein SpsA, Chain A"/>
    <property type="match status" value="1"/>
</dbReference>
<dbReference type="SUPFAM" id="SSF53448">
    <property type="entry name" value="Nucleotide-diphospho-sugar transferases"/>
    <property type="match status" value="1"/>
</dbReference>
<dbReference type="CDD" id="cd00761">
    <property type="entry name" value="Glyco_tranf_GTA_type"/>
    <property type="match status" value="1"/>
</dbReference>
<accession>A0A7W9W2A3</accession>
<evidence type="ECO:0000313" key="2">
    <source>
        <dbReference type="Proteomes" id="UP000522163"/>
    </source>
</evidence>
<reference evidence="1 2" key="1">
    <citation type="submission" date="2020-08" db="EMBL/GenBank/DDBJ databases">
        <title>Genomic Encyclopedia of Type Strains, Phase IV (KMG-IV): sequencing the most valuable type-strain genomes for metagenomic binning, comparative biology and taxonomic classification.</title>
        <authorList>
            <person name="Goeker M."/>
        </authorList>
    </citation>
    <scope>NUCLEOTIDE SEQUENCE [LARGE SCALE GENOMIC DNA]</scope>
    <source>
        <strain evidence="1 2">DSM 17245</strain>
    </source>
</reference>
<sequence>MDKEALKKRIFAEGEKAKGGVNRFLEEEKQELSHEPERKVEQPQAILQKSEKSGLSFKARKARRCRFFKTAKEKTEAFIEKAAAHAEERGVRGLPERKFIALKKRKKVLHAFVIPCYGESSYLEACIQSLLKQKNPSPIYLCTATPNAFLKRISREYRLPLFVRNGEPSLARDWNFALEVGRKRAKLVTIAHQDDLYHEDYTKAVEHAYSLYPDASLIFTAVQDIDGMGQKLPNVAEKVKRILRLPYHFTHHTEKSLWKKLPLLFGNSISCPSCTYVTAHCRRLLFKNDYRFITDWDAFLHLAEKEGRFLYIKKALLSYRRHEEAETRKQMKNKNRLKEEKEQFRKLHGKFLGGLLAKVYSLSGKWA</sequence>
<organism evidence="1 2">
    <name type="scientific">Oribacterium sinus</name>
    <dbReference type="NCBI Taxonomy" id="237576"/>
    <lineage>
        <taxon>Bacteria</taxon>
        <taxon>Bacillati</taxon>
        <taxon>Bacillota</taxon>
        <taxon>Clostridia</taxon>
        <taxon>Lachnospirales</taxon>
        <taxon>Lachnospiraceae</taxon>
        <taxon>Oribacterium</taxon>
    </lineage>
</organism>
<protein>
    <submittedName>
        <fullName evidence="1">Glycosyltransferase involved in cell wall biosynthesis</fullName>
    </submittedName>
</protein>
<dbReference type="GO" id="GO:0016740">
    <property type="term" value="F:transferase activity"/>
    <property type="evidence" value="ECO:0007669"/>
    <property type="project" value="UniProtKB-KW"/>
</dbReference>
<name>A0A7W9W2A3_9FIRM</name>
<dbReference type="RefSeq" id="WP_183683921.1">
    <property type="nucleotide sequence ID" value="NZ_CAUVME010000083.1"/>
</dbReference>
<dbReference type="AlphaFoldDB" id="A0A7W9W2A3"/>